<evidence type="ECO:0000313" key="2">
    <source>
        <dbReference type="Proteomes" id="UP000037122"/>
    </source>
</evidence>
<dbReference type="EMBL" id="LGST01000041">
    <property type="protein sequence ID" value="KND97616.1"/>
    <property type="molecule type" value="Genomic_DNA"/>
</dbReference>
<dbReference type="VEuPathDB" id="FungiDB:B9J08_002415"/>
<dbReference type="GO" id="GO:0070336">
    <property type="term" value="F:flap-structured DNA binding"/>
    <property type="evidence" value="ECO:0007669"/>
    <property type="project" value="InterPro"/>
</dbReference>
<proteinExistence type="predicted"/>
<dbReference type="VEuPathDB" id="FungiDB:CJI96_0004970"/>
<sequence>MPGSHTFIKITPGCSIPARVFVNRKRIVLNGTVAINDRSIIKLSSINLLRLSNNDLTNLIMDIKPELENLLFHELLRLLFPLKFVHGSDKLVKDIGTRWRCKVVVSLGYVATLRFKLGYLQDEEDIAFLEDRKIDVMAKESPRTALLTKELKFSFIQREEDEENEEHNAVDDKKTLSYKLNKLALLNNSIVDSLDLYVTSRPHLQKS</sequence>
<reference evidence="2" key="1">
    <citation type="journal article" date="2015" name="BMC Genomics">
        <title>Draft genome of a commonly misdiagnosed multidrug resistant pathogen Candida auris.</title>
        <authorList>
            <person name="Chatterjee S."/>
            <person name="Alampalli S.V."/>
            <person name="Nageshan R.K."/>
            <person name="Chettiar S.T."/>
            <person name="Joshi S."/>
            <person name="Tatu U.S."/>
        </authorList>
    </citation>
    <scope>NUCLEOTIDE SEQUENCE [LARGE SCALE GENOMIC DNA]</scope>
    <source>
        <strain evidence="2">6684</strain>
    </source>
</reference>
<dbReference type="InterPro" id="IPR021624">
    <property type="entry name" value="Saw1"/>
</dbReference>
<dbReference type="Proteomes" id="UP000037122">
    <property type="component" value="Unassembled WGS sequence"/>
</dbReference>
<dbReference type="VEuPathDB" id="FungiDB:CJI97_001959"/>
<comment type="caution">
    <text evidence="1">The sequence shown here is derived from an EMBL/GenBank/DDBJ whole genome shotgun (WGS) entry which is preliminary data.</text>
</comment>
<gene>
    <name evidence="1" type="ORF">QG37_06012</name>
</gene>
<dbReference type="Pfam" id="PF11561">
    <property type="entry name" value="Saw1"/>
    <property type="match status" value="1"/>
</dbReference>
<protein>
    <submittedName>
        <fullName evidence="1">Uncharacterized protein</fullName>
    </submittedName>
</protein>
<name>A0A0L0NTX6_CANAR</name>
<accession>A0A0L0NTX6</accession>
<dbReference type="GO" id="GO:0000736">
    <property type="term" value="P:double-strand break repair via single-strand annealing, removal of nonhomologous ends"/>
    <property type="evidence" value="ECO:0007669"/>
    <property type="project" value="InterPro"/>
</dbReference>
<dbReference type="VEuPathDB" id="FungiDB:CJJ09_005503"/>
<dbReference type="VEuPathDB" id="FungiDB:QG37_06012"/>
<dbReference type="VEuPathDB" id="FungiDB:CJJ07_004043"/>
<organism evidence="1 2">
    <name type="scientific">Candidozyma auris</name>
    <name type="common">Yeast</name>
    <name type="synonym">Candida auris</name>
    <dbReference type="NCBI Taxonomy" id="498019"/>
    <lineage>
        <taxon>Eukaryota</taxon>
        <taxon>Fungi</taxon>
        <taxon>Dikarya</taxon>
        <taxon>Ascomycota</taxon>
        <taxon>Saccharomycotina</taxon>
        <taxon>Pichiomycetes</taxon>
        <taxon>Metschnikowiaceae</taxon>
        <taxon>Candidozyma</taxon>
    </lineage>
</organism>
<dbReference type="AlphaFoldDB" id="A0A0L0NTX6"/>
<evidence type="ECO:0000313" key="1">
    <source>
        <dbReference type="EMBL" id="KND97616.1"/>
    </source>
</evidence>